<gene>
    <name evidence="1" type="ORF">KIS1582_1891</name>
</gene>
<reference evidence="1 2" key="1">
    <citation type="journal article" date="2020" name="G3 (Bethesda)">
        <title>Whole Genome Sequencing and Comparative Genomics of Two Nematicidal Bacillus Strains Reveals a Wide Range of Possible Virulence Factors.</title>
        <authorList>
            <person name="Susic N."/>
            <person name="Janezic S."/>
            <person name="Rupnik M."/>
            <person name="Geric Stare B."/>
        </authorList>
    </citation>
    <scope>NUCLEOTIDE SEQUENCE [LARGE SCALE GENOMIC DNA]</scope>
    <source>
        <strain evidence="1 2">I-1582</strain>
    </source>
</reference>
<accession>A0A800NAT3</accession>
<proteinExistence type="predicted"/>
<dbReference type="Proteomes" id="UP000465778">
    <property type="component" value="Unassembled WGS sequence"/>
</dbReference>
<sequence>MIISGVFAISMQFNRIEGKEKWVYKQYDNFEGMSKYERF</sequence>
<dbReference type="EMBL" id="VDEM01000016">
    <property type="protein sequence ID" value="KAF0824375.1"/>
    <property type="molecule type" value="Genomic_DNA"/>
</dbReference>
<name>A0A800NAT3_CYTFI</name>
<comment type="caution">
    <text evidence="1">The sequence shown here is derived from an EMBL/GenBank/DDBJ whole genome shotgun (WGS) entry which is preliminary data.</text>
</comment>
<evidence type="ECO:0000313" key="2">
    <source>
        <dbReference type="Proteomes" id="UP000465778"/>
    </source>
</evidence>
<evidence type="ECO:0000313" key="1">
    <source>
        <dbReference type="EMBL" id="KAF0824375.1"/>
    </source>
</evidence>
<protein>
    <submittedName>
        <fullName evidence="1">Uncharacterized protein</fullName>
    </submittedName>
</protein>
<dbReference type="AlphaFoldDB" id="A0A800NAT3"/>
<organism evidence="1 2">
    <name type="scientific">Cytobacillus firmus</name>
    <name type="common">Bacillus firmus</name>
    <dbReference type="NCBI Taxonomy" id="1399"/>
    <lineage>
        <taxon>Bacteria</taxon>
        <taxon>Bacillati</taxon>
        <taxon>Bacillota</taxon>
        <taxon>Bacilli</taxon>
        <taxon>Bacillales</taxon>
        <taxon>Bacillaceae</taxon>
        <taxon>Cytobacillus</taxon>
    </lineage>
</organism>